<dbReference type="Proteomes" id="UP001138802">
    <property type="component" value="Unassembled WGS sequence"/>
</dbReference>
<dbReference type="PANTHER" id="PTHR39966:SF1">
    <property type="entry name" value="HEMERYTHRIN-LIKE DOMAIN-CONTAINING PROTEIN"/>
    <property type="match status" value="1"/>
</dbReference>
<feature type="domain" description="Hemerythrin-like" evidence="1">
    <location>
        <begin position="7"/>
        <end position="137"/>
    </location>
</feature>
<dbReference type="Pfam" id="PF01814">
    <property type="entry name" value="Hemerythrin"/>
    <property type="match status" value="1"/>
</dbReference>
<dbReference type="AlphaFoldDB" id="A0A9X0WHK1"/>
<dbReference type="GO" id="GO:0005886">
    <property type="term" value="C:plasma membrane"/>
    <property type="evidence" value="ECO:0007669"/>
    <property type="project" value="TreeGrafter"/>
</dbReference>
<protein>
    <submittedName>
        <fullName evidence="2">Cation-binding protein</fullName>
    </submittedName>
</protein>
<dbReference type="EMBL" id="NRSD01000006">
    <property type="protein sequence ID" value="MBK1644685.1"/>
    <property type="molecule type" value="Genomic_DNA"/>
</dbReference>
<name>A0A9X0WHK1_9GAMM</name>
<dbReference type="InterPro" id="IPR012312">
    <property type="entry name" value="Hemerythrin-like"/>
</dbReference>
<reference evidence="2 3" key="1">
    <citation type="journal article" date="2020" name="Microorganisms">
        <title>Osmotic Adaptation and Compatible Solute Biosynthesis of Phototrophic Bacteria as Revealed from Genome Analyses.</title>
        <authorList>
            <person name="Imhoff J.F."/>
            <person name="Rahn T."/>
            <person name="Kunzel S."/>
            <person name="Keller A."/>
            <person name="Neulinger S.C."/>
        </authorList>
    </citation>
    <scope>NUCLEOTIDE SEQUENCE [LARGE SCALE GENOMIC DNA]</scope>
    <source>
        <strain evidence="2 3">DSM 21303</strain>
    </source>
</reference>
<organism evidence="2 3">
    <name type="scientific">Thiocapsa imhoffii</name>
    <dbReference type="NCBI Taxonomy" id="382777"/>
    <lineage>
        <taxon>Bacteria</taxon>
        <taxon>Pseudomonadati</taxon>
        <taxon>Pseudomonadota</taxon>
        <taxon>Gammaproteobacteria</taxon>
        <taxon>Chromatiales</taxon>
        <taxon>Chromatiaceae</taxon>
        <taxon>Thiocapsa</taxon>
    </lineage>
</organism>
<evidence type="ECO:0000259" key="1">
    <source>
        <dbReference type="Pfam" id="PF01814"/>
    </source>
</evidence>
<dbReference type="RefSeq" id="WP_200387478.1">
    <property type="nucleotide sequence ID" value="NZ_NRSD01000006.1"/>
</dbReference>
<proteinExistence type="predicted"/>
<keyword evidence="3" id="KW-1185">Reference proteome</keyword>
<dbReference type="PANTHER" id="PTHR39966">
    <property type="entry name" value="BLL2471 PROTEIN-RELATED"/>
    <property type="match status" value="1"/>
</dbReference>
<dbReference type="Gene3D" id="1.20.120.520">
    <property type="entry name" value="nmb1532 protein domain like"/>
    <property type="match status" value="1"/>
</dbReference>
<accession>A0A9X0WHK1</accession>
<sequence>MPPVMTRLDQDHVRLTRLLDLFENLLDRFHDGDEPDYDLMCEMLGYMDDYSDQVHHPTEDLIFQRVLEKGTERRDVFDVLMRQHQVIPQLSKRFQQSLDGILREEVLLREEVEVQGRELIATLRGHLRLENEEAFPVARAVLDDGDWAALEDAAPTMDDPLFSIPDPQRYRSLYARLFEQSQTP</sequence>
<evidence type="ECO:0000313" key="2">
    <source>
        <dbReference type="EMBL" id="MBK1644685.1"/>
    </source>
</evidence>
<comment type="caution">
    <text evidence="2">The sequence shown here is derived from an EMBL/GenBank/DDBJ whole genome shotgun (WGS) entry which is preliminary data.</text>
</comment>
<evidence type="ECO:0000313" key="3">
    <source>
        <dbReference type="Proteomes" id="UP001138802"/>
    </source>
</evidence>
<gene>
    <name evidence="2" type="ORF">CKO25_08480</name>
</gene>